<dbReference type="Gene3D" id="1.10.1280.10">
    <property type="entry name" value="Di-copper center containing domain from catechol oxidase"/>
    <property type="match status" value="1"/>
</dbReference>
<name>A0A117R5R4_9ACTN</name>
<feature type="domain" description="Tyrosinase copper-binding" evidence="2">
    <location>
        <begin position="8"/>
        <end position="49"/>
    </location>
</feature>
<comment type="caution">
    <text evidence="3">The sequence shown here is derived from an EMBL/GenBank/DDBJ whole genome shotgun (WGS) entry which is preliminary data.</text>
</comment>
<proteinExistence type="predicted"/>
<evidence type="ECO:0000256" key="1">
    <source>
        <dbReference type="SAM" id="MobiDB-lite"/>
    </source>
</evidence>
<organism evidence="3 4">
    <name type="scientific">Streptomyces canus</name>
    <dbReference type="NCBI Taxonomy" id="58343"/>
    <lineage>
        <taxon>Bacteria</taxon>
        <taxon>Bacillati</taxon>
        <taxon>Actinomycetota</taxon>
        <taxon>Actinomycetes</taxon>
        <taxon>Kitasatosporales</taxon>
        <taxon>Streptomycetaceae</taxon>
        <taxon>Streptomyces</taxon>
        <taxon>Streptomyces aurantiacus group</taxon>
    </lineage>
</organism>
<accession>A0A117R5R4</accession>
<dbReference type="InterPro" id="IPR002227">
    <property type="entry name" value="Tyrosinase_Cu-bd"/>
</dbReference>
<gene>
    <name evidence="3" type="ORF">AQJ46_12185</name>
</gene>
<feature type="region of interest" description="Disordered" evidence="1">
    <location>
        <begin position="81"/>
        <end position="120"/>
    </location>
</feature>
<evidence type="ECO:0000313" key="3">
    <source>
        <dbReference type="EMBL" id="KUN72581.1"/>
    </source>
</evidence>
<dbReference type="Proteomes" id="UP000053669">
    <property type="component" value="Unassembled WGS sequence"/>
</dbReference>
<dbReference type="SUPFAM" id="SSF48056">
    <property type="entry name" value="Di-copper centre-containing domain"/>
    <property type="match status" value="1"/>
</dbReference>
<protein>
    <recommendedName>
        <fullName evidence="2">Tyrosinase copper-binding domain-containing protein</fullName>
    </recommendedName>
</protein>
<dbReference type="RefSeq" id="WP_059205573.1">
    <property type="nucleotide sequence ID" value="NZ_KQ948658.1"/>
</dbReference>
<dbReference type="EMBL" id="LMWU01000012">
    <property type="protein sequence ID" value="KUN72581.1"/>
    <property type="molecule type" value="Genomic_DNA"/>
</dbReference>
<dbReference type="InterPro" id="IPR008922">
    <property type="entry name" value="Di-copper_centre_dom_sf"/>
</dbReference>
<evidence type="ECO:0000313" key="4">
    <source>
        <dbReference type="Proteomes" id="UP000053669"/>
    </source>
</evidence>
<dbReference type="GO" id="GO:0016491">
    <property type="term" value="F:oxidoreductase activity"/>
    <property type="evidence" value="ECO:0007669"/>
    <property type="project" value="InterPro"/>
</dbReference>
<dbReference type="Pfam" id="PF00264">
    <property type="entry name" value="Tyrosinase"/>
    <property type="match status" value="1"/>
</dbReference>
<dbReference type="AlphaFoldDB" id="A0A117R5R4"/>
<sequence>MDGALQGSHHYIHSGCIRGTIANPHFSFHDPFVFLIRSNVDRLWDRWQNAPGHAWRLGPEHVHGVHDDSPASTVNAVLQPLAGGADGNVRPWSTGEDPSDPPTAKTSKDPTVVAPAHDDR</sequence>
<evidence type="ECO:0000259" key="2">
    <source>
        <dbReference type="Pfam" id="PF00264"/>
    </source>
</evidence>
<reference evidence="3 4" key="1">
    <citation type="submission" date="2015-10" db="EMBL/GenBank/DDBJ databases">
        <title>Draft genome sequence of Streptomyces canus DSM 40017, type strain for the species Streptomyces canus.</title>
        <authorList>
            <person name="Ruckert C."/>
            <person name="Winkler A."/>
            <person name="Kalinowski J."/>
            <person name="Kampfer P."/>
            <person name="Glaeser S."/>
        </authorList>
    </citation>
    <scope>NUCLEOTIDE SEQUENCE [LARGE SCALE GENOMIC DNA]</scope>
    <source>
        <strain evidence="3 4">DSM 40017</strain>
    </source>
</reference>